<dbReference type="InterPro" id="IPR036380">
    <property type="entry name" value="Isochorismatase-like_sf"/>
</dbReference>
<evidence type="ECO:0000313" key="2">
    <source>
        <dbReference type="EMBL" id="CUU84131.1"/>
    </source>
</evidence>
<dbReference type="GO" id="GO:0016787">
    <property type="term" value="F:hydrolase activity"/>
    <property type="evidence" value="ECO:0007669"/>
    <property type="project" value="UniProtKB-KW"/>
</dbReference>
<dbReference type="EMBL" id="FAVC01000002">
    <property type="protein sequence ID" value="CUU84131.1"/>
    <property type="molecule type" value="Genomic_DNA"/>
</dbReference>
<dbReference type="InterPro" id="IPR050993">
    <property type="entry name" value="Isochorismatase_domain"/>
</dbReference>
<gene>
    <name evidence="2" type="ORF">ERS739223_01086</name>
</gene>
<protein>
    <submittedName>
        <fullName evidence="2">Isochorismatase superfamily hydrolase</fullName>
    </submittedName>
</protein>
<dbReference type="Proteomes" id="UP000052245">
    <property type="component" value="Unassembled WGS sequence"/>
</dbReference>
<sequence>MDSMDSIVVVIDMQTKLLNVMSDKNLVQNSVKFLKIANELGLKVIATEQYKKGLGDTDEQILNLINSKIFDKLEFSAFNAIKDEISGYKSVILIGVEAHICVYQSARDLLKNGYSVTLVDECVGSRNERNKELAFLNLKGVAIKSAEMIAFEMMQSAEHTKFKDISNLIK</sequence>
<organism evidence="2 3">
    <name type="scientific">Campylobacter hyointestinalis subsp. hyointestinalis</name>
    <dbReference type="NCBI Taxonomy" id="91352"/>
    <lineage>
        <taxon>Bacteria</taxon>
        <taxon>Pseudomonadati</taxon>
        <taxon>Campylobacterota</taxon>
        <taxon>Epsilonproteobacteria</taxon>
        <taxon>Campylobacterales</taxon>
        <taxon>Campylobacteraceae</taxon>
        <taxon>Campylobacter</taxon>
    </lineage>
</organism>
<dbReference type="Pfam" id="PF00857">
    <property type="entry name" value="Isochorismatase"/>
    <property type="match status" value="1"/>
</dbReference>
<dbReference type="RefSeq" id="WP_277934138.1">
    <property type="nucleotide sequence ID" value="NZ_FAUY01000001.1"/>
</dbReference>
<keyword evidence="2" id="KW-0378">Hydrolase</keyword>
<dbReference type="SUPFAM" id="SSF52499">
    <property type="entry name" value="Isochorismatase-like hydrolases"/>
    <property type="match status" value="1"/>
</dbReference>
<dbReference type="PANTHER" id="PTHR14119">
    <property type="entry name" value="HYDROLASE"/>
    <property type="match status" value="1"/>
</dbReference>
<evidence type="ECO:0000259" key="1">
    <source>
        <dbReference type="Pfam" id="PF00857"/>
    </source>
</evidence>
<dbReference type="InterPro" id="IPR000868">
    <property type="entry name" value="Isochorismatase-like_dom"/>
</dbReference>
<name>A0A9W5F095_CAMHY</name>
<dbReference type="AlphaFoldDB" id="A0A9W5F095"/>
<dbReference type="PANTHER" id="PTHR14119:SF3">
    <property type="entry name" value="ISOCHORISMATASE DOMAIN-CONTAINING PROTEIN 2"/>
    <property type="match status" value="1"/>
</dbReference>
<accession>A0A9W5F095</accession>
<dbReference type="Gene3D" id="3.40.50.850">
    <property type="entry name" value="Isochorismatase-like"/>
    <property type="match status" value="1"/>
</dbReference>
<feature type="domain" description="Isochorismatase-like" evidence="1">
    <location>
        <begin position="7"/>
        <end position="140"/>
    </location>
</feature>
<proteinExistence type="predicted"/>
<evidence type="ECO:0000313" key="3">
    <source>
        <dbReference type="Proteomes" id="UP000052245"/>
    </source>
</evidence>
<comment type="caution">
    <text evidence="2">The sequence shown here is derived from an EMBL/GenBank/DDBJ whole genome shotgun (WGS) entry which is preliminary data.</text>
</comment>
<reference evidence="2 3" key="1">
    <citation type="submission" date="2015-11" db="EMBL/GenBank/DDBJ databases">
        <authorList>
            <consortium name="Pathogen Informatics"/>
        </authorList>
    </citation>
    <scope>NUCLEOTIDE SEQUENCE [LARGE SCALE GENOMIC DNA]</scope>
    <source>
        <strain evidence="2 3">007A-0283</strain>
    </source>
</reference>